<evidence type="ECO:0000313" key="2">
    <source>
        <dbReference type="Proteomes" id="UP000799424"/>
    </source>
</evidence>
<name>A0A6A7A2U1_9PLEO</name>
<accession>A0A6A7A2U1</accession>
<reference evidence="1" key="1">
    <citation type="journal article" date="2020" name="Stud. Mycol.">
        <title>101 Dothideomycetes genomes: a test case for predicting lifestyles and emergence of pathogens.</title>
        <authorList>
            <person name="Haridas S."/>
            <person name="Albert R."/>
            <person name="Binder M."/>
            <person name="Bloem J."/>
            <person name="Labutti K."/>
            <person name="Salamov A."/>
            <person name="Andreopoulos B."/>
            <person name="Baker S."/>
            <person name="Barry K."/>
            <person name="Bills G."/>
            <person name="Bluhm B."/>
            <person name="Cannon C."/>
            <person name="Castanera R."/>
            <person name="Culley D."/>
            <person name="Daum C."/>
            <person name="Ezra D."/>
            <person name="Gonzalez J."/>
            <person name="Henrissat B."/>
            <person name="Kuo A."/>
            <person name="Liang C."/>
            <person name="Lipzen A."/>
            <person name="Lutzoni F."/>
            <person name="Magnuson J."/>
            <person name="Mondo S."/>
            <person name="Nolan M."/>
            <person name="Ohm R."/>
            <person name="Pangilinan J."/>
            <person name="Park H.-J."/>
            <person name="Ramirez L."/>
            <person name="Alfaro M."/>
            <person name="Sun H."/>
            <person name="Tritt A."/>
            <person name="Yoshinaga Y."/>
            <person name="Zwiers L.-H."/>
            <person name="Turgeon B."/>
            <person name="Goodwin S."/>
            <person name="Spatafora J."/>
            <person name="Crous P."/>
            <person name="Grigoriev I."/>
        </authorList>
    </citation>
    <scope>NUCLEOTIDE SEQUENCE</scope>
    <source>
        <strain evidence="1">CBS 113818</strain>
    </source>
</reference>
<evidence type="ECO:0000313" key="1">
    <source>
        <dbReference type="EMBL" id="KAF2827443.1"/>
    </source>
</evidence>
<protein>
    <recommendedName>
        <fullName evidence="3">BTB domain-containing protein</fullName>
    </recommendedName>
</protein>
<dbReference type="Proteomes" id="UP000799424">
    <property type="component" value="Unassembled WGS sequence"/>
</dbReference>
<proteinExistence type="predicted"/>
<organism evidence="1 2">
    <name type="scientific">Ophiobolus disseminans</name>
    <dbReference type="NCBI Taxonomy" id="1469910"/>
    <lineage>
        <taxon>Eukaryota</taxon>
        <taxon>Fungi</taxon>
        <taxon>Dikarya</taxon>
        <taxon>Ascomycota</taxon>
        <taxon>Pezizomycotina</taxon>
        <taxon>Dothideomycetes</taxon>
        <taxon>Pleosporomycetidae</taxon>
        <taxon>Pleosporales</taxon>
        <taxon>Pleosporineae</taxon>
        <taxon>Phaeosphaeriaceae</taxon>
        <taxon>Ophiobolus</taxon>
    </lineage>
</organism>
<dbReference type="OrthoDB" id="1022638at2759"/>
<keyword evidence="2" id="KW-1185">Reference proteome</keyword>
<sequence>MNGKWKKFECCVVPLPEDESVVFSLYLKLLYTGKLPVKDNAASTDSTTIADEFATLAKLLVLDEKPMDEASKEAALAAISSRSKESFSDGHSYYPAMDCAQIIYDGGATDSPSRKLLVDIYTELVRSAFLDEHEKAEAVPKDFLLDLALSLVVNRLPKKGV</sequence>
<dbReference type="AlphaFoldDB" id="A0A6A7A2U1"/>
<evidence type="ECO:0008006" key="3">
    <source>
        <dbReference type="Google" id="ProtNLM"/>
    </source>
</evidence>
<dbReference type="EMBL" id="MU006224">
    <property type="protein sequence ID" value="KAF2827443.1"/>
    <property type="molecule type" value="Genomic_DNA"/>
</dbReference>
<gene>
    <name evidence="1" type="ORF">CC86DRAFT_210985</name>
</gene>